<reference evidence="2" key="1">
    <citation type="submission" date="2021-01" db="EMBL/GenBank/DDBJ databases">
        <authorList>
            <person name="Lovell J.T."/>
            <person name="Bentley N."/>
            <person name="Bhattarai G."/>
            <person name="Jenkins J.W."/>
            <person name="Sreedasyam A."/>
            <person name="Alarcon Y."/>
            <person name="Bock C."/>
            <person name="Boston L."/>
            <person name="Carlson J."/>
            <person name="Cervantes K."/>
            <person name="Clermont K."/>
            <person name="Krom N."/>
            <person name="Kubenka K."/>
            <person name="Mamidi S."/>
            <person name="Mattison C."/>
            <person name="Monteros M."/>
            <person name="Pisani C."/>
            <person name="Plott C."/>
            <person name="Rajasekar S."/>
            <person name="Rhein H.S."/>
            <person name="Rohla C."/>
            <person name="Song M."/>
            <person name="Hilaire R.S."/>
            <person name="Shu S."/>
            <person name="Wells L."/>
            <person name="Wang X."/>
            <person name="Webber J."/>
            <person name="Heerema R.J."/>
            <person name="Klein P."/>
            <person name="Conner P."/>
            <person name="Grauke L."/>
            <person name="Grimwood J."/>
            <person name="Schmutz J."/>
            <person name="Randall J.J."/>
        </authorList>
    </citation>
    <scope>NUCLEOTIDE SEQUENCE</scope>
    <source>
        <tissue evidence="2">Leaf</tissue>
    </source>
</reference>
<keyword evidence="1" id="KW-0812">Transmembrane</keyword>
<proteinExistence type="predicted"/>
<gene>
    <name evidence="2" type="ORF">I3842_03G116700</name>
</gene>
<feature type="transmembrane region" description="Helical" evidence="1">
    <location>
        <begin position="145"/>
        <end position="173"/>
    </location>
</feature>
<sequence length="178" mass="20420">MMEKERHDQLQFLGFFGIFKESIKLILPGRKMFNKMALMTIVIFSFIVLAYIQISHSEILGTLSEEAKLSQNLENNSRYREVYDVICLKWIAILLLKATYFTFAFFHYSLLSTSAIAYTIACIYTTKESTITKVTIVVPKTGRRLATFFSGYAIMLLYCIVAVVFFLCAYIFVDSTIG</sequence>
<evidence type="ECO:0000313" key="2">
    <source>
        <dbReference type="EMBL" id="KAG6721550.1"/>
    </source>
</evidence>
<dbReference type="PANTHER" id="PTHR33133:SF5">
    <property type="entry name" value="OS08G0107100 PROTEIN"/>
    <property type="match status" value="1"/>
</dbReference>
<dbReference type="PANTHER" id="PTHR33133">
    <property type="entry name" value="OS08G0107100 PROTEIN-RELATED"/>
    <property type="match status" value="1"/>
</dbReference>
<dbReference type="AlphaFoldDB" id="A0A922JV93"/>
<evidence type="ECO:0000256" key="1">
    <source>
        <dbReference type="SAM" id="Phobius"/>
    </source>
</evidence>
<protein>
    <submittedName>
        <fullName evidence="2">Uncharacterized protein</fullName>
    </submittedName>
</protein>
<feature type="transmembrane region" description="Helical" evidence="1">
    <location>
        <begin position="36"/>
        <end position="54"/>
    </location>
</feature>
<organism evidence="2 3">
    <name type="scientific">Carya illinoinensis</name>
    <name type="common">Pecan</name>
    <dbReference type="NCBI Taxonomy" id="32201"/>
    <lineage>
        <taxon>Eukaryota</taxon>
        <taxon>Viridiplantae</taxon>
        <taxon>Streptophyta</taxon>
        <taxon>Embryophyta</taxon>
        <taxon>Tracheophyta</taxon>
        <taxon>Spermatophyta</taxon>
        <taxon>Magnoliopsida</taxon>
        <taxon>eudicotyledons</taxon>
        <taxon>Gunneridae</taxon>
        <taxon>Pentapetalae</taxon>
        <taxon>rosids</taxon>
        <taxon>fabids</taxon>
        <taxon>Fagales</taxon>
        <taxon>Juglandaceae</taxon>
        <taxon>Carya</taxon>
    </lineage>
</organism>
<keyword evidence="1" id="KW-0472">Membrane</keyword>
<dbReference type="Proteomes" id="UP000811246">
    <property type="component" value="Chromosome 3"/>
</dbReference>
<dbReference type="EMBL" id="CM031827">
    <property type="protein sequence ID" value="KAG6721550.1"/>
    <property type="molecule type" value="Genomic_DNA"/>
</dbReference>
<name>A0A922JV93_CARIL</name>
<keyword evidence="1" id="KW-1133">Transmembrane helix</keyword>
<comment type="caution">
    <text evidence="2">The sequence shown here is derived from an EMBL/GenBank/DDBJ whole genome shotgun (WGS) entry which is preliminary data.</text>
</comment>
<accession>A0A922JV93</accession>
<dbReference type="OrthoDB" id="1908649at2759"/>
<evidence type="ECO:0000313" key="3">
    <source>
        <dbReference type="Proteomes" id="UP000811246"/>
    </source>
</evidence>
<feature type="transmembrane region" description="Helical" evidence="1">
    <location>
        <begin position="105"/>
        <end position="124"/>
    </location>
</feature>